<keyword evidence="12" id="KW-1185">Reference proteome</keyword>
<evidence type="ECO:0000256" key="3">
    <source>
        <dbReference type="ARBA" id="ARBA00020392"/>
    </source>
</evidence>
<evidence type="ECO:0000256" key="10">
    <source>
        <dbReference type="ARBA" id="ARBA00023225"/>
    </source>
</evidence>
<dbReference type="GO" id="GO:0015031">
    <property type="term" value="P:protein transport"/>
    <property type="evidence" value="ECO:0007669"/>
    <property type="project" value="UniProtKB-KW"/>
</dbReference>
<keyword evidence="8" id="KW-0653">Protein transport</keyword>
<organism evidence="11 12">
    <name type="scientific">Salipaludibacillus keqinensis</name>
    <dbReference type="NCBI Taxonomy" id="2045207"/>
    <lineage>
        <taxon>Bacteria</taxon>
        <taxon>Bacillati</taxon>
        <taxon>Bacillota</taxon>
        <taxon>Bacilli</taxon>
        <taxon>Bacillales</taxon>
        <taxon>Bacillaceae</taxon>
    </lineage>
</organism>
<sequence length="145" mass="17590">MSFQFTLEKVLEVKDFEKTDAELAYTESVKHFEGVATKLYELLKRKEELILANERKLEKGLTISMIQLNEETISYLQKEIDHLQVNTQEARKRMNEKERYLTFKSIDLKKYEKMKEIKKTQYIENEKRTEQRFLDEISVQQFVRR</sequence>
<keyword evidence="6" id="KW-0145">Chemotaxis</keyword>
<dbReference type="RefSeq" id="WP_110609175.1">
    <property type="nucleotide sequence ID" value="NZ_PDOD01000002.1"/>
</dbReference>
<comment type="subcellular location">
    <subcellularLocation>
        <location evidence="1">Cell membrane</location>
        <topology evidence="1">Peripheral membrane protein</topology>
        <orientation evidence="1">Cytoplasmic side</orientation>
    </subcellularLocation>
</comment>
<evidence type="ECO:0000256" key="9">
    <source>
        <dbReference type="ARBA" id="ARBA00023136"/>
    </source>
</evidence>
<keyword evidence="11" id="KW-0969">Cilium</keyword>
<evidence type="ECO:0000256" key="6">
    <source>
        <dbReference type="ARBA" id="ARBA00022500"/>
    </source>
</evidence>
<protein>
    <recommendedName>
        <fullName evidence="3">Flagellar FliJ protein</fullName>
    </recommendedName>
</protein>
<evidence type="ECO:0000256" key="7">
    <source>
        <dbReference type="ARBA" id="ARBA00022795"/>
    </source>
</evidence>
<dbReference type="AlphaFoldDB" id="A0A323TUL5"/>
<evidence type="ECO:0000256" key="4">
    <source>
        <dbReference type="ARBA" id="ARBA00022448"/>
    </source>
</evidence>
<evidence type="ECO:0000256" key="8">
    <source>
        <dbReference type="ARBA" id="ARBA00022927"/>
    </source>
</evidence>
<reference evidence="11 12" key="1">
    <citation type="submission" date="2017-10" db="EMBL/GenBank/DDBJ databases">
        <title>Bacillus sp. nov., a halophilic bacterium isolated from a Keqin Lake.</title>
        <authorList>
            <person name="Wang H."/>
        </authorList>
    </citation>
    <scope>NUCLEOTIDE SEQUENCE [LARGE SCALE GENOMIC DNA]</scope>
    <source>
        <strain evidence="11 12">KQ-12</strain>
    </source>
</reference>
<dbReference type="GO" id="GO:0044781">
    <property type="term" value="P:bacterial-type flagellum organization"/>
    <property type="evidence" value="ECO:0007669"/>
    <property type="project" value="UniProtKB-KW"/>
</dbReference>
<dbReference type="Pfam" id="PF02050">
    <property type="entry name" value="FliJ"/>
    <property type="match status" value="1"/>
</dbReference>
<dbReference type="Gene3D" id="1.10.287.1700">
    <property type="match status" value="1"/>
</dbReference>
<keyword evidence="4" id="KW-0813">Transport</keyword>
<dbReference type="GO" id="GO:0005886">
    <property type="term" value="C:plasma membrane"/>
    <property type="evidence" value="ECO:0007669"/>
    <property type="project" value="UniProtKB-SubCell"/>
</dbReference>
<proteinExistence type="inferred from homology"/>
<keyword evidence="7" id="KW-1005">Bacterial flagellum biogenesis</keyword>
<dbReference type="GO" id="GO:0071973">
    <property type="term" value="P:bacterial-type flagellum-dependent cell motility"/>
    <property type="evidence" value="ECO:0007669"/>
    <property type="project" value="InterPro"/>
</dbReference>
<keyword evidence="9" id="KW-0472">Membrane</keyword>
<name>A0A323TUL5_9BACI</name>
<comment type="caution">
    <text evidence="11">The sequence shown here is derived from an EMBL/GenBank/DDBJ whole genome shotgun (WGS) entry which is preliminary data.</text>
</comment>
<gene>
    <name evidence="11" type="primary">fliJ</name>
    <name evidence="11" type="ORF">CR194_08065</name>
</gene>
<dbReference type="NCBIfam" id="TIGR02473">
    <property type="entry name" value="flagell_FliJ"/>
    <property type="match status" value="1"/>
</dbReference>
<evidence type="ECO:0000256" key="5">
    <source>
        <dbReference type="ARBA" id="ARBA00022475"/>
    </source>
</evidence>
<comment type="similarity">
    <text evidence="2">Belongs to the FliJ family.</text>
</comment>
<dbReference type="GO" id="GO:0009288">
    <property type="term" value="C:bacterial-type flagellum"/>
    <property type="evidence" value="ECO:0007669"/>
    <property type="project" value="InterPro"/>
</dbReference>
<evidence type="ECO:0000256" key="2">
    <source>
        <dbReference type="ARBA" id="ARBA00010004"/>
    </source>
</evidence>
<dbReference type="OrthoDB" id="2968361at2"/>
<keyword evidence="5" id="KW-1003">Cell membrane</keyword>
<evidence type="ECO:0000313" key="12">
    <source>
        <dbReference type="Proteomes" id="UP000248214"/>
    </source>
</evidence>
<dbReference type="InterPro" id="IPR053716">
    <property type="entry name" value="Flag_assembly_chemotaxis_eff"/>
</dbReference>
<evidence type="ECO:0000313" key="11">
    <source>
        <dbReference type="EMBL" id="PYZ93145.1"/>
    </source>
</evidence>
<evidence type="ECO:0000256" key="1">
    <source>
        <dbReference type="ARBA" id="ARBA00004413"/>
    </source>
</evidence>
<dbReference type="EMBL" id="PDOD01000002">
    <property type="protein sequence ID" value="PYZ93145.1"/>
    <property type="molecule type" value="Genomic_DNA"/>
</dbReference>
<accession>A0A323TUL5</accession>
<keyword evidence="10" id="KW-1006">Bacterial flagellum protein export</keyword>
<dbReference type="InterPro" id="IPR012823">
    <property type="entry name" value="Flagell_FliJ"/>
</dbReference>
<keyword evidence="11" id="KW-0282">Flagellum</keyword>
<keyword evidence="11" id="KW-0966">Cell projection</keyword>
<dbReference type="GO" id="GO:0006935">
    <property type="term" value="P:chemotaxis"/>
    <property type="evidence" value="ECO:0007669"/>
    <property type="project" value="UniProtKB-KW"/>
</dbReference>
<dbReference type="Proteomes" id="UP000248214">
    <property type="component" value="Unassembled WGS sequence"/>
</dbReference>